<feature type="region of interest" description="Disordered" evidence="1">
    <location>
        <begin position="230"/>
        <end position="269"/>
    </location>
</feature>
<name>A0A2R5L9A2_9ACAR</name>
<dbReference type="Pfam" id="PF00397">
    <property type="entry name" value="WW"/>
    <property type="match status" value="1"/>
</dbReference>
<dbReference type="EMBL" id="GGLE01001923">
    <property type="protein sequence ID" value="MBY06049.1"/>
    <property type="molecule type" value="Transcribed_RNA"/>
</dbReference>
<dbReference type="PROSITE" id="PS50020">
    <property type="entry name" value="WW_DOMAIN_2"/>
    <property type="match status" value="1"/>
</dbReference>
<dbReference type="PANTHER" id="PTHR21715">
    <property type="entry name" value="RH04127P"/>
    <property type="match status" value="1"/>
</dbReference>
<accession>A0A2R5L9A2</accession>
<organism evidence="3">
    <name type="scientific">Ornithodoros turicata</name>
    <dbReference type="NCBI Taxonomy" id="34597"/>
    <lineage>
        <taxon>Eukaryota</taxon>
        <taxon>Metazoa</taxon>
        <taxon>Ecdysozoa</taxon>
        <taxon>Arthropoda</taxon>
        <taxon>Chelicerata</taxon>
        <taxon>Arachnida</taxon>
        <taxon>Acari</taxon>
        <taxon>Parasitiformes</taxon>
        <taxon>Ixodida</taxon>
        <taxon>Ixodoidea</taxon>
        <taxon>Argasidae</taxon>
        <taxon>Ornithodorinae</taxon>
        <taxon>Ornithodoros</taxon>
    </lineage>
</organism>
<evidence type="ECO:0000313" key="3">
    <source>
        <dbReference type="EMBL" id="MBY06049.1"/>
    </source>
</evidence>
<evidence type="ECO:0000256" key="1">
    <source>
        <dbReference type="SAM" id="MobiDB-lite"/>
    </source>
</evidence>
<proteinExistence type="predicted"/>
<sequence length="430" mass="48308">MPGNASTSQRILKEVPHAGDITKEDIELYADQLGIVLPDEQDLLWIAQAGLEVSLPPPWCPVEDAQGRIYYFNSVTKETIWEHPLDSYYKDMVKKERRKLAAAKEGSALEKALVDSGTSLMSSLDDVPPLSTFVKPLESNPSVFNPSLCKPDKQNIFTSRSCPADLHVIGTHRSDVVVPKVESQTLKPVKKAPSVKELQSQKETLLYELELLKKAVEKYRFLREQMRASMKQEMSQKSSRTSSEKNAKSPKRTGNGFPEDTVPKVQDGVPKSQVANLCEREKTHFSTLPSRHKRHVSHADLTRISDRLRQLRQRHMQLTMRAAEQVSDEALAGSIVAQAAYHSSLNKEFAPLLKSATASLSRRPARTTEQSSTFDPGLGDTLPYLGKRSSWCSGMSPRQQPDTSHEEWMKRLAELRNGVEECKLKHLLIK</sequence>
<feature type="region of interest" description="Disordered" evidence="1">
    <location>
        <begin position="358"/>
        <end position="379"/>
    </location>
</feature>
<feature type="domain" description="WW" evidence="2">
    <location>
        <begin position="53"/>
        <end position="86"/>
    </location>
</feature>
<dbReference type="AlphaFoldDB" id="A0A2R5L9A2"/>
<dbReference type="InterPro" id="IPR036020">
    <property type="entry name" value="WW_dom_sf"/>
</dbReference>
<dbReference type="InterPro" id="IPR053233">
    <property type="entry name" value="ABRA-related"/>
</dbReference>
<feature type="compositionally biased region" description="Polar residues" evidence="1">
    <location>
        <begin position="232"/>
        <end position="241"/>
    </location>
</feature>
<dbReference type="InterPro" id="IPR001202">
    <property type="entry name" value="WW_dom"/>
</dbReference>
<dbReference type="SUPFAM" id="SSF51045">
    <property type="entry name" value="WW domain"/>
    <property type="match status" value="1"/>
</dbReference>
<dbReference type="CDD" id="cd00201">
    <property type="entry name" value="WW"/>
    <property type="match status" value="1"/>
</dbReference>
<dbReference type="Gene3D" id="3.30.1470.10">
    <property type="entry name" value="Photosystem I PsaD, reaction center subunit II"/>
    <property type="match status" value="1"/>
</dbReference>
<dbReference type="PANTHER" id="PTHR21715:SF0">
    <property type="entry name" value="RH04127P"/>
    <property type="match status" value="1"/>
</dbReference>
<protein>
    <recommendedName>
        <fullName evidence="2">WW domain-containing protein</fullName>
    </recommendedName>
</protein>
<reference evidence="3" key="1">
    <citation type="submission" date="2018-03" db="EMBL/GenBank/DDBJ databases">
        <title>The relapsing fever spirochete Borrelia turicatae persists in the highly oxidative environment of its soft-bodied tick vector.</title>
        <authorList>
            <person name="Bourret T.J."/>
            <person name="Boyle W.K."/>
            <person name="Valenzuela J.G."/>
            <person name="Oliveira F."/>
            <person name="Lopez J.E."/>
        </authorList>
    </citation>
    <scope>NUCLEOTIDE SEQUENCE</scope>
    <source>
        <strain evidence="3">Kansas strain/isolate</strain>
        <tissue evidence="3">Salivary glands</tissue>
    </source>
</reference>
<evidence type="ECO:0000259" key="2">
    <source>
        <dbReference type="PROSITE" id="PS50020"/>
    </source>
</evidence>
<dbReference type="SMART" id="SM00456">
    <property type="entry name" value="WW"/>
    <property type="match status" value="1"/>
</dbReference>